<dbReference type="AlphaFoldDB" id="A0A024SDZ9"/>
<evidence type="ECO:0000313" key="1">
    <source>
        <dbReference type="EMBL" id="ETS03559.1"/>
    </source>
</evidence>
<sequence>MIIWWLYEVLLLLLLLPLLSLLPVAVRLVETIGLLNGLGTNVVNEQLQVETPPQQSASSINTEYTVIISTLLFSGGFPYGSAPLFQSMHKNKVKQRLFVLLPASRHRMGTEPKLKEKKIDPPQSVMNTISARGKTPESPDSGCELCVSRKSYVARQQPDPRHCEDSSARSFSDSLDLTTRYHYKSRNLSDAHVLGGRRNKVGENSRTPKISGRICLVKSAISSDKSLTSTLLSSTRDIGRKHIQRIKYNVPASKNDDAAQ</sequence>
<dbReference type="HOGENOM" id="CLU_1069828_0_0_1"/>
<dbReference type="KEGG" id="trr:M419DRAFT_75637"/>
<evidence type="ECO:0000313" key="2">
    <source>
        <dbReference type="Proteomes" id="UP000024376"/>
    </source>
</evidence>
<organism evidence="1 2">
    <name type="scientific">Hypocrea jecorina (strain ATCC 56765 / BCRC 32924 / NRRL 11460 / Rut C-30)</name>
    <name type="common">Trichoderma reesei</name>
    <dbReference type="NCBI Taxonomy" id="1344414"/>
    <lineage>
        <taxon>Eukaryota</taxon>
        <taxon>Fungi</taxon>
        <taxon>Dikarya</taxon>
        <taxon>Ascomycota</taxon>
        <taxon>Pezizomycotina</taxon>
        <taxon>Sordariomycetes</taxon>
        <taxon>Hypocreomycetidae</taxon>
        <taxon>Hypocreales</taxon>
        <taxon>Hypocreaceae</taxon>
        <taxon>Trichoderma</taxon>
    </lineage>
</organism>
<dbReference type="Proteomes" id="UP000024376">
    <property type="component" value="Unassembled WGS sequence"/>
</dbReference>
<reference evidence="2" key="1">
    <citation type="journal article" date="2013" name="Ind. Biotechnol.">
        <title>Comparative genomics analysis of Trichoderma reesei strains.</title>
        <authorList>
            <person name="Koike H."/>
            <person name="Aerts A."/>
            <person name="LaButti K."/>
            <person name="Grigoriev I.V."/>
            <person name="Baker S.E."/>
        </authorList>
    </citation>
    <scope>NUCLEOTIDE SEQUENCE [LARGE SCALE GENOMIC DNA]</scope>
    <source>
        <strain evidence="2">ATCC 56765 / BCRC 32924 / NRRL 11460 / Rut C-30</strain>
    </source>
</reference>
<protein>
    <submittedName>
        <fullName evidence="1">Uncharacterized protein</fullName>
    </submittedName>
</protein>
<accession>A0A024SDZ9</accession>
<proteinExistence type="predicted"/>
<gene>
    <name evidence="1" type="ORF">M419DRAFT_75637</name>
</gene>
<name>A0A024SDZ9_HYPJR</name>
<dbReference type="EMBL" id="KI911143">
    <property type="protein sequence ID" value="ETS03559.1"/>
    <property type="molecule type" value="Genomic_DNA"/>
</dbReference>